<feature type="domain" description="Carbohydrate kinase PfkB" evidence="3">
    <location>
        <begin position="8"/>
        <end position="87"/>
    </location>
</feature>
<accession>A0A5J5BEV1</accession>
<dbReference type="SUPFAM" id="SSF53613">
    <property type="entry name" value="Ribokinase-like"/>
    <property type="match status" value="1"/>
</dbReference>
<dbReference type="InterPro" id="IPR011611">
    <property type="entry name" value="PfkB_dom"/>
</dbReference>
<keyword evidence="1" id="KW-0808">Transferase</keyword>
<dbReference type="InterPro" id="IPR029056">
    <property type="entry name" value="Ribokinase-like"/>
</dbReference>
<proteinExistence type="predicted"/>
<name>A0A5J5BEV1_9ASTE</name>
<keyword evidence="5" id="KW-1185">Reference proteome</keyword>
<dbReference type="PANTHER" id="PTHR10584">
    <property type="entry name" value="SUGAR KINASE"/>
    <property type="match status" value="1"/>
</dbReference>
<dbReference type="Gene3D" id="3.40.1190.20">
    <property type="match status" value="1"/>
</dbReference>
<dbReference type="OrthoDB" id="198885at2759"/>
<dbReference type="Pfam" id="PF00294">
    <property type="entry name" value="PfkB"/>
    <property type="match status" value="1"/>
</dbReference>
<dbReference type="AlphaFoldDB" id="A0A5J5BEV1"/>
<evidence type="ECO:0000259" key="3">
    <source>
        <dbReference type="Pfam" id="PF00294"/>
    </source>
</evidence>
<dbReference type="Proteomes" id="UP000325577">
    <property type="component" value="Linkage Group LG13"/>
</dbReference>
<evidence type="ECO:0000313" key="4">
    <source>
        <dbReference type="EMBL" id="KAA8541219.1"/>
    </source>
</evidence>
<organism evidence="4 5">
    <name type="scientific">Nyssa sinensis</name>
    <dbReference type="NCBI Taxonomy" id="561372"/>
    <lineage>
        <taxon>Eukaryota</taxon>
        <taxon>Viridiplantae</taxon>
        <taxon>Streptophyta</taxon>
        <taxon>Embryophyta</taxon>
        <taxon>Tracheophyta</taxon>
        <taxon>Spermatophyta</taxon>
        <taxon>Magnoliopsida</taxon>
        <taxon>eudicotyledons</taxon>
        <taxon>Gunneridae</taxon>
        <taxon>Pentapetalae</taxon>
        <taxon>asterids</taxon>
        <taxon>Cornales</taxon>
        <taxon>Nyssaceae</taxon>
        <taxon>Nyssa</taxon>
    </lineage>
</organism>
<keyword evidence="2" id="KW-0418">Kinase</keyword>
<evidence type="ECO:0000313" key="5">
    <source>
        <dbReference type="Proteomes" id="UP000325577"/>
    </source>
</evidence>
<gene>
    <name evidence="4" type="ORF">F0562_025174</name>
</gene>
<evidence type="ECO:0000256" key="2">
    <source>
        <dbReference type="ARBA" id="ARBA00022777"/>
    </source>
</evidence>
<reference evidence="4 5" key="1">
    <citation type="submission" date="2019-09" db="EMBL/GenBank/DDBJ databases">
        <title>A chromosome-level genome assembly of the Chinese tupelo Nyssa sinensis.</title>
        <authorList>
            <person name="Yang X."/>
            <person name="Kang M."/>
            <person name="Yang Y."/>
            <person name="Xiong H."/>
            <person name="Wang M."/>
            <person name="Zhang Z."/>
            <person name="Wang Z."/>
            <person name="Wu H."/>
            <person name="Ma T."/>
            <person name="Liu J."/>
            <person name="Xi Z."/>
        </authorList>
    </citation>
    <scope>NUCLEOTIDE SEQUENCE [LARGE SCALE GENOMIC DNA]</scope>
    <source>
        <strain evidence="4">J267</strain>
        <tissue evidence="4">Leaf</tissue>
    </source>
</reference>
<evidence type="ECO:0000256" key="1">
    <source>
        <dbReference type="ARBA" id="ARBA00022679"/>
    </source>
</evidence>
<protein>
    <recommendedName>
        <fullName evidence="3">Carbohydrate kinase PfkB domain-containing protein</fullName>
    </recommendedName>
</protein>
<dbReference type="GO" id="GO:0016301">
    <property type="term" value="F:kinase activity"/>
    <property type="evidence" value="ECO:0007669"/>
    <property type="project" value="UniProtKB-KW"/>
</dbReference>
<dbReference type="EMBL" id="CM018036">
    <property type="protein sequence ID" value="KAA8541219.1"/>
    <property type="molecule type" value="Genomic_DNA"/>
</dbReference>
<dbReference type="PANTHER" id="PTHR10584:SF166">
    <property type="entry name" value="RIBOKINASE"/>
    <property type="match status" value="1"/>
</dbReference>
<sequence length="124" mass="13175">MLKPAIWALIEKGIKVVVVTLGSDGVSKFEGSSNRLAVHCPALSASVVRLTRAGDCLVGGTLASLCASLDLMQSLAFGIVAAKAAVEVDTNVSPEYDLAKIADDERTVYFAIVDRRRREVVDLV</sequence>